<gene>
    <name evidence="2" type="ORF">BDK92_1298</name>
</gene>
<name>A0A495JDE4_9ACTN</name>
<feature type="region of interest" description="Disordered" evidence="1">
    <location>
        <begin position="96"/>
        <end position="115"/>
    </location>
</feature>
<comment type="caution">
    <text evidence="2">The sequence shown here is derived from an EMBL/GenBank/DDBJ whole genome shotgun (WGS) entry which is preliminary data.</text>
</comment>
<dbReference type="AlphaFoldDB" id="A0A495JDE4"/>
<evidence type="ECO:0000256" key="1">
    <source>
        <dbReference type="SAM" id="MobiDB-lite"/>
    </source>
</evidence>
<dbReference type="EMBL" id="RBKT01000001">
    <property type="protein sequence ID" value="RKR87026.1"/>
    <property type="molecule type" value="Genomic_DNA"/>
</dbReference>
<accession>A0A495JDE4</accession>
<feature type="compositionally biased region" description="Basic and acidic residues" evidence="1">
    <location>
        <begin position="1"/>
        <end position="13"/>
    </location>
</feature>
<feature type="region of interest" description="Disordered" evidence="1">
    <location>
        <begin position="1"/>
        <end position="67"/>
    </location>
</feature>
<reference evidence="2 3" key="1">
    <citation type="submission" date="2018-10" db="EMBL/GenBank/DDBJ databases">
        <title>Sequencing the genomes of 1000 actinobacteria strains.</title>
        <authorList>
            <person name="Klenk H.-P."/>
        </authorList>
    </citation>
    <scope>NUCLEOTIDE SEQUENCE [LARGE SCALE GENOMIC DNA]</scope>
    <source>
        <strain evidence="2 3">DSM 45175</strain>
    </source>
</reference>
<evidence type="ECO:0000313" key="3">
    <source>
        <dbReference type="Proteomes" id="UP000277671"/>
    </source>
</evidence>
<organism evidence="2 3">
    <name type="scientific">Micromonospora pisi</name>
    <dbReference type="NCBI Taxonomy" id="589240"/>
    <lineage>
        <taxon>Bacteria</taxon>
        <taxon>Bacillati</taxon>
        <taxon>Actinomycetota</taxon>
        <taxon>Actinomycetes</taxon>
        <taxon>Micromonosporales</taxon>
        <taxon>Micromonosporaceae</taxon>
        <taxon>Micromonospora</taxon>
    </lineage>
</organism>
<evidence type="ECO:0000313" key="2">
    <source>
        <dbReference type="EMBL" id="RKR87026.1"/>
    </source>
</evidence>
<proteinExistence type="predicted"/>
<sequence length="222" mass="24003">MARDSRGVGRKVDSAVSGIIARKADEVFDTADVPGSARGVPPAGRGGWPPSPPTGPKPPHGATGAAEWRYQRYLHQAHSKGKTQDQVLPFDKWKTSHYDPAAAGGRPGRRGGSEQVAAKEYLAEHYGVQEVENVQLGPQWVDGVRPNATGGTDYFEVGAMTQGGLPEARERVKLANEVPALGENDTLQFVDKSAPSEDRWIRYSRSDDPMTKRYVPPETGEG</sequence>
<feature type="compositionally biased region" description="Pro residues" evidence="1">
    <location>
        <begin position="49"/>
        <end position="59"/>
    </location>
</feature>
<protein>
    <submittedName>
        <fullName evidence="2">Uncharacterized protein</fullName>
    </submittedName>
</protein>
<feature type="region of interest" description="Disordered" evidence="1">
    <location>
        <begin position="203"/>
        <end position="222"/>
    </location>
</feature>
<keyword evidence="3" id="KW-1185">Reference proteome</keyword>
<dbReference type="Proteomes" id="UP000277671">
    <property type="component" value="Unassembled WGS sequence"/>
</dbReference>